<dbReference type="CDD" id="cd06133">
    <property type="entry name" value="ERI-1_3'hExo_like"/>
    <property type="match status" value="1"/>
</dbReference>
<name>A0ABS1AR03_BURVI</name>
<feature type="domain" description="Exonuclease" evidence="4">
    <location>
        <begin position="33"/>
        <end position="211"/>
    </location>
</feature>
<dbReference type="PANTHER" id="PTHR23044:SF61">
    <property type="entry name" value="3'-5' EXORIBONUCLEASE 1-RELATED"/>
    <property type="match status" value="1"/>
</dbReference>
<dbReference type="SMART" id="SM00479">
    <property type="entry name" value="EXOIII"/>
    <property type="match status" value="1"/>
</dbReference>
<dbReference type="InterPro" id="IPR047201">
    <property type="entry name" value="ERI-1_3'hExo-like"/>
</dbReference>
<dbReference type="SUPFAM" id="SSF53098">
    <property type="entry name" value="Ribonuclease H-like"/>
    <property type="match status" value="1"/>
</dbReference>
<organism evidence="5 6">
    <name type="scientific">Burkholderia vietnamiensis</name>
    <dbReference type="NCBI Taxonomy" id="60552"/>
    <lineage>
        <taxon>Bacteria</taxon>
        <taxon>Pseudomonadati</taxon>
        <taxon>Pseudomonadota</taxon>
        <taxon>Betaproteobacteria</taxon>
        <taxon>Burkholderiales</taxon>
        <taxon>Burkholderiaceae</taxon>
        <taxon>Burkholderia</taxon>
        <taxon>Burkholderia cepacia complex</taxon>
    </lineage>
</organism>
<dbReference type="Proteomes" id="UP000808215">
    <property type="component" value="Unassembled WGS sequence"/>
</dbReference>
<keyword evidence="2" id="KW-0378">Hydrolase</keyword>
<accession>A0ABS1AR03</accession>
<keyword evidence="1" id="KW-0540">Nuclease</keyword>
<keyword evidence="6" id="KW-1185">Reference proteome</keyword>
<reference evidence="5 6" key="1">
    <citation type="submission" date="2020-11" db="EMBL/GenBank/DDBJ databases">
        <title>Enhanced detection system for hospital associated transmission using whole genome sequencing surveillance.</title>
        <authorList>
            <person name="Harrison L.H."/>
            <person name="Van Tyne D."/>
            <person name="Marsh J.W."/>
            <person name="Griffith M.P."/>
            <person name="Snyder D.J."/>
            <person name="Cooper V.S."/>
            <person name="Mustapha M."/>
        </authorList>
    </citation>
    <scope>NUCLEOTIDE SEQUENCE [LARGE SCALE GENOMIC DNA]</scope>
    <source>
        <strain evidence="5 6">BC00020</strain>
    </source>
</reference>
<evidence type="ECO:0000313" key="5">
    <source>
        <dbReference type="EMBL" id="MBJ9686532.1"/>
    </source>
</evidence>
<dbReference type="Pfam" id="PF00929">
    <property type="entry name" value="RNase_T"/>
    <property type="match status" value="1"/>
</dbReference>
<evidence type="ECO:0000259" key="4">
    <source>
        <dbReference type="SMART" id="SM00479"/>
    </source>
</evidence>
<dbReference type="EMBL" id="JADVKH010000008">
    <property type="protein sequence ID" value="MBJ9686532.1"/>
    <property type="molecule type" value="Genomic_DNA"/>
</dbReference>
<evidence type="ECO:0000256" key="1">
    <source>
        <dbReference type="ARBA" id="ARBA00022722"/>
    </source>
</evidence>
<dbReference type="InterPro" id="IPR036397">
    <property type="entry name" value="RNaseH_sf"/>
</dbReference>
<dbReference type="Gene3D" id="3.30.420.10">
    <property type="entry name" value="Ribonuclease H-like superfamily/Ribonuclease H"/>
    <property type="match status" value="1"/>
</dbReference>
<dbReference type="InterPro" id="IPR012337">
    <property type="entry name" value="RNaseH-like_sf"/>
</dbReference>
<evidence type="ECO:0000313" key="6">
    <source>
        <dbReference type="Proteomes" id="UP000808215"/>
    </source>
</evidence>
<sequence>MDAKKTALPPELATWESAEPAGREFGAIATSPTILVVDVEATCAENEPDFDMEMIEVGAVWVATDGSVLDRFQSFVRPIFNPQLTPFCTQLTGITQADVDAAPLFPEVADALRAFVAKHLQAGSIWTSWGAYDRRQFERDSARHGVSMPIAIPHENAKRLFAKAQRIGKEVGMARACALAGLPLIGAHHRALDDALSVARLLPWVLGNQILTARVEASQRSHPQASTTRDDR</sequence>
<keyword evidence="3 5" id="KW-0269">Exonuclease</keyword>
<dbReference type="PANTHER" id="PTHR23044">
    <property type="entry name" value="3'-5' EXONUCLEASE ERI1-RELATED"/>
    <property type="match status" value="1"/>
</dbReference>
<protein>
    <submittedName>
        <fullName evidence="5">Exonuclease domain-containing protein</fullName>
    </submittedName>
</protein>
<dbReference type="InterPro" id="IPR051274">
    <property type="entry name" value="3-5_Exoribonuclease"/>
</dbReference>
<comment type="caution">
    <text evidence="5">The sequence shown here is derived from an EMBL/GenBank/DDBJ whole genome shotgun (WGS) entry which is preliminary data.</text>
</comment>
<evidence type="ECO:0000256" key="2">
    <source>
        <dbReference type="ARBA" id="ARBA00022801"/>
    </source>
</evidence>
<dbReference type="InterPro" id="IPR013520">
    <property type="entry name" value="Ribonucl_H"/>
</dbReference>
<proteinExistence type="predicted"/>
<evidence type="ECO:0000256" key="3">
    <source>
        <dbReference type="ARBA" id="ARBA00022839"/>
    </source>
</evidence>
<gene>
    <name evidence="5" type="ORF">I5589_05490</name>
</gene>
<dbReference type="GO" id="GO:0004527">
    <property type="term" value="F:exonuclease activity"/>
    <property type="evidence" value="ECO:0007669"/>
    <property type="project" value="UniProtKB-KW"/>
</dbReference>